<reference evidence="3" key="2">
    <citation type="submission" date="2020-05" db="UniProtKB">
        <authorList>
            <consortium name="EnsemblMetazoa"/>
        </authorList>
    </citation>
    <scope>IDENTIFICATION</scope>
</reference>
<keyword evidence="4" id="KW-1185">Reference proteome</keyword>
<feature type="region of interest" description="Disordered" evidence="1">
    <location>
        <begin position="1"/>
        <end position="20"/>
    </location>
</feature>
<evidence type="ECO:0000256" key="1">
    <source>
        <dbReference type="SAM" id="MobiDB-lite"/>
    </source>
</evidence>
<gene>
    <name evidence="2" type="ORF">ZHAS_00005065</name>
</gene>
<accession>A0A084VIF7</accession>
<protein>
    <submittedName>
        <fullName evidence="2 3">Uncharacterized protein</fullName>
    </submittedName>
</protein>
<evidence type="ECO:0000313" key="4">
    <source>
        <dbReference type="Proteomes" id="UP000030765"/>
    </source>
</evidence>
<dbReference type="AlphaFoldDB" id="A0A084VIF7"/>
<proteinExistence type="predicted"/>
<name>A0A084VIF7_ANOSI</name>
<dbReference type="VEuPathDB" id="VectorBase:ASIC005065"/>
<sequence length="49" mass="5200">MATDAPNRRDAGKTDQSALQIGAPIRTPDVVIGARTRRAGVCVAFGYVR</sequence>
<organism evidence="2">
    <name type="scientific">Anopheles sinensis</name>
    <name type="common">Mosquito</name>
    <dbReference type="NCBI Taxonomy" id="74873"/>
    <lineage>
        <taxon>Eukaryota</taxon>
        <taxon>Metazoa</taxon>
        <taxon>Ecdysozoa</taxon>
        <taxon>Arthropoda</taxon>
        <taxon>Hexapoda</taxon>
        <taxon>Insecta</taxon>
        <taxon>Pterygota</taxon>
        <taxon>Neoptera</taxon>
        <taxon>Endopterygota</taxon>
        <taxon>Diptera</taxon>
        <taxon>Nematocera</taxon>
        <taxon>Culicoidea</taxon>
        <taxon>Culicidae</taxon>
        <taxon>Anophelinae</taxon>
        <taxon>Anopheles</taxon>
    </lineage>
</organism>
<dbReference type="EnsemblMetazoa" id="ASIC005065-RA">
    <property type="protein sequence ID" value="ASIC005065-PA"/>
    <property type="gene ID" value="ASIC005065"/>
</dbReference>
<reference evidence="2 4" key="1">
    <citation type="journal article" date="2014" name="BMC Genomics">
        <title>Genome sequence of Anopheles sinensis provides insight into genetics basis of mosquito competence for malaria parasites.</title>
        <authorList>
            <person name="Zhou D."/>
            <person name="Zhang D."/>
            <person name="Ding G."/>
            <person name="Shi L."/>
            <person name="Hou Q."/>
            <person name="Ye Y."/>
            <person name="Xu Y."/>
            <person name="Zhou H."/>
            <person name="Xiong C."/>
            <person name="Li S."/>
            <person name="Yu J."/>
            <person name="Hong S."/>
            <person name="Yu X."/>
            <person name="Zou P."/>
            <person name="Chen C."/>
            <person name="Chang X."/>
            <person name="Wang W."/>
            <person name="Lv Y."/>
            <person name="Sun Y."/>
            <person name="Ma L."/>
            <person name="Shen B."/>
            <person name="Zhu C."/>
        </authorList>
    </citation>
    <scope>NUCLEOTIDE SEQUENCE [LARGE SCALE GENOMIC DNA]</scope>
</reference>
<evidence type="ECO:0000313" key="2">
    <source>
        <dbReference type="EMBL" id="KFB37751.1"/>
    </source>
</evidence>
<dbReference type="EMBL" id="KE524854">
    <property type="protein sequence ID" value="KFB37751.1"/>
    <property type="molecule type" value="Genomic_DNA"/>
</dbReference>
<dbReference type="EMBL" id="ATLV01013355">
    <property type="status" value="NOT_ANNOTATED_CDS"/>
    <property type="molecule type" value="Genomic_DNA"/>
</dbReference>
<evidence type="ECO:0000313" key="3">
    <source>
        <dbReference type="EnsemblMetazoa" id="ASIC005065-PA"/>
    </source>
</evidence>
<dbReference type="Proteomes" id="UP000030765">
    <property type="component" value="Unassembled WGS sequence"/>
</dbReference>
<feature type="compositionally biased region" description="Basic and acidic residues" evidence="1">
    <location>
        <begin position="1"/>
        <end position="13"/>
    </location>
</feature>